<keyword evidence="4" id="KW-1003">Cell membrane</keyword>
<dbReference type="GO" id="GO:0006508">
    <property type="term" value="P:proteolysis"/>
    <property type="evidence" value="ECO:0007669"/>
    <property type="project" value="UniProtKB-KW"/>
</dbReference>
<dbReference type="Pfam" id="PF00912">
    <property type="entry name" value="Transgly"/>
    <property type="match status" value="1"/>
</dbReference>
<name>A0A1J4TR85_9BACT</name>
<evidence type="ECO:0000256" key="4">
    <source>
        <dbReference type="ARBA" id="ARBA00022475"/>
    </source>
</evidence>
<dbReference type="EMBL" id="MNUY01000084">
    <property type="protein sequence ID" value="OIO12639.1"/>
    <property type="molecule type" value="Genomic_DNA"/>
</dbReference>
<evidence type="ECO:0000256" key="5">
    <source>
        <dbReference type="ARBA" id="ARBA00022645"/>
    </source>
</evidence>
<proteinExistence type="inferred from homology"/>
<comment type="subcellular location">
    <subcellularLocation>
        <location evidence="1">Cell membrane</location>
    </subcellularLocation>
</comment>
<organism evidence="21 22">
    <name type="scientific">Candidatus Gottesmanbacteria bacterium CG1_02_37_22</name>
    <dbReference type="NCBI Taxonomy" id="1805209"/>
    <lineage>
        <taxon>Bacteria</taxon>
        <taxon>Candidatus Gottesmaniibacteriota</taxon>
    </lineage>
</organism>
<keyword evidence="11" id="KW-0573">Peptidoglycan synthesis</keyword>
<evidence type="ECO:0000256" key="16">
    <source>
        <dbReference type="ARBA" id="ARBA00049902"/>
    </source>
</evidence>
<evidence type="ECO:0000256" key="9">
    <source>
        <dbReference type="ARBA" id="ARBA00022801"/>
    </source>
</evidence>
<evidence type="ECO:0000256" key="14">
    <source>
        <dbReference type="ARBA" id="ARBA00023316"/>
    </source>
</evidence>
<dbReference type="Proteomes" id="UP000183120">
    <property type="component" value="Unassembled WGS sequence"/>
</dbReference>
<gene>
    <name evidence="21" type="ORF">AUJ73_05315</name>
</gene>
<comment type="caution">
    <text evidence="21">The sequence shown here is derived from an EMBL/GenBank/DDBJ whole genome shotgun (WGS) entry which is preliminary data.</text>
</comment>
<dbReference type="STRING" id="1805209.AUJ73_05315"/>
<feature type="domain" description="Penicillin-binding protein transpeptidase" evidence="19">
    <location>
        <begin position="353"/>
        <end position="634"/>
    </location>
</feature>
<evidence type="ECO:0000256" key="18">
    <source>
        <dbReference type="SAM" id="Phobius"/>
    </source>
</evidence>
<evidence type="ECO:0000256" key="15">
    <source>
        <dbReference type="ARBA" id="ARBA00034000"/>
    </source>
</evidence>
<dbReference type="Gene3D" id="1.10.3810.10">
    <property type="entry name" value="Biosynthetic peptidoglycan transglycosylase-like"/>
    <property type="match status" value="1"/>
</dbReference>
<comment type="catalytic activity">
    <reaction evidence="15">
        <text>Preferential cleavage: (Ac)2-L-Lys-D-Ala-|-D-Ala. Also transpeptidation of peptidyl-alanyl moieties that are N-acyl substituents of D-alanine.</text>
        <dbReference type="EC" id="3.4.16.4"/>
    </reaction>
</comment>
<sequence length="888" mass="99532">MTKRNFFNYIRSSKNSRRNRSTSYISSYKMRLLKLKIGNFFSSFAIIGFVSVILLAIFLFLWYSRNLPQPDKVIRREGFSSMILDRNEKPVFDIYSDKNRIPITFSDIPEYLKKATVAIEDKDFYKHQGFDPKGILRASFNMLTLRGMQGGSTLTQQLVKNVLLTTERTLPRKIKEFILSIQIERKYSKDEILQMYLNEAPYGGTMWGIESAANGYFGKHAKDLTILECAVLAGLPQRPSYYSPFGSDPKAYVARTEEVLRRMKEDAYITEAQEHELKRELPNIKFNKSANQLVAPHFVQYVKNLLIKQFGEKVVEGGGLRVTTTLDVDLQSKVESIVGEELDKIKNLNATNGAVVVIDPQTGEILAYMGSKTYESAEEPEFQGKFDVVSMGYRQPGSALKPITYAVAFSKNYTPSSLLMDVETHFPGGADNPDYVPKNYDNKFKGPVQIRYALGNSINIPAVKITALVGIKEVLKNAFNMGISTLEPTDKNIQRLGLSLTLGGGEVRLLDLTSAYGVFATRGIRNEPFSIIKVTDTSGKTLYEHKKTSGKKILGEDICFLISQILSDNNSRKDVFGENSYLVIPGKTVSVKTGTTDDKKDNWTVGYTSSVVIGVWVGNNDNTPMNPKLASGVTGAAPIWNRIIKEYLKDKKEEPLVKPDNIISLPIDSYGGGLPYENKPTRNEFFIKGTEPTSISSIYKKIKLSKKDNNKLANTVEIANGEYDEKSFIVFSENDPTSKDEKNKWQEGINEWLKSQSDPMFHPPADMSDNNQDNVVVKIKRPDNMSRTEDNNLNILAEAKAVKDIKKIELYIDGNLKTTVTNNYLDENIVLSDGRHKIKVKAYDTDDRNGESEIMIGVKTSAEEPTPIPTAVPTAIIPTPTITPKLTP</sequence>
<feature type="region of interest" description="Disordered" evidence="17">
    <location>
        <begin position="861"/>
        <end position="888"/>
    </location>
</feature>
<evidence type="ECO:0000256" key="2">
    <source>
        <dbReference type="ARBA" id="ARBA00007090"/>
    </source>
</evidence>
<dbReference type="GO" id="GO:0008658">
    <property type="term" value="F:penicillin binding"/>
    <property type="evidence" value="ECO:0007669"/>
    <property type="project" value="InterPro"/>
</dbReference>
<dbReference type="InterPro" id="IPR023346">
    <property type="entry name" value="Lysozyme-like_dom_sf"/>
</dbReference>
<dbReference type="InterPro" id="IPR001264">
    <property type="entry name" value="Glyco_trans_51"/>
</dbReference>
<dbReference type="GO" id="GO:0005886">
    <property type="term" value="C:plasma membrane"/>
    <property type="evidence" value="ECO:0007669"/>
    <property type="project" value="UniProtKB-SubCell"/>
</dbReference>
<keyword evidence="9" id="KW-0378">Hydrolase</keyword>
<feature type="transmembrane region" description="Helical" evidence="18">
    <location>
        <begin position="40"/>
        <end position="63"/>
    </location>
</feature>
<protein>
    <submittedName>
        <fullName evidence="21">Uncharacterized protein</fullName>
    </submittedName>
</protein>
<dbReference type="SUPFAM" id="SSF53955">
    <property type="entry name" value="Lysozyme-like"/>
    <property type="match status" value="1"/>
</dbReference>
<dbReference type="PANTHER" id="PTHR32282">
    <property type="entry name" value="BINDING PROTEIN TRANSPEPTIDASE, PUTATIVE-RELATED"/>
    <property type="match status" value="1"/>
</dbReference>
<dbReference type="InterPro" id="IPR012338">
    <property type="entry name" value="Beta-lactam/transpept-like"/>
</dbReference>
<dbReference type="Pfam" id="PF00905">
    <property type="entry name" value="Transpeptidase"/>
    <property type="match status" value="1"/>
</dbReference>
<evidence type="ECO:0000259" key="19">
    <source>
        <dbReference type="Pfam" id="PF00905"/>
    </source>
</evidence>
<dbReference type="GO" id="GO:0008360">
    <property type="term" value="P:regulation of cell shape"/>
    <property type="evidence" value="ECO:0007669"/>
    <property type="project" value="UniProtKB-KW"/>
</dbReference>
<comment type="similarity">
    <text evidence="2">In the C-terminal section; belongs to the transpeptidase family.</text>
</comment>
<keyword evidence="10" id="KW-0133">Cell shape</keyword>
<dbReference type="GO" id="GO:0071555">
    <property type="term" value="P:cell wall organization"/>
    <property type="evidence" value="ECO:0007669"/>
    <property type="project" value="UniProtKB-KW"/>
</dbReference>
<dbReference type="GO" id="GO:0008955">
    <property type="term" value="F:peptidoglycan glycosyltransferase activity"/>
    <property type="evidence" value="ECO:0007669"/>
    <property type="project" value="UniProtKB-EC"/>
</dbReference>
<feature type="domain" description="Glycosyl transferase family 51" evidence="20">
    <location>
        <begin position="91"/>
        <end position="264"/>
    </location>
</feature>
<evidence type="ECO:0000256" key="3">
    <source>
        <dbReference type="ARBA" id="ARBA00007739"/>
    </source>
</evidence>
<keyword evidence="6" id="KW-0645">Protease</keyword>
<keyword evidence="5" id="KW-0121">Carboxypeptidase</keyword>
<evidence type="ECO:0000313" key="22">
    <source>
        <dbReference type="Proteomes" id="UP000183120"/>
    </source>
</evidence>
<dbReference type="InterPro" id="IPR036950">
    <property type="entry name" value="PBP_transglycosylase"/>
</dbReference>
<evidence type="ECO:0000256" key="17">
    <source>
        <dbReference type="SAM" id="MobiDB-lite"/>
    </source>
</evidence>
<evidence type="ECO:0000256" key="1">
    <source>
        <dbReference type="ARBA" id="ARBA00004236"/>
    </source>
</evidence>
<feature type="compositionally biased region" description="Low complexity" evidence="17">
    <location>
        <begin position="869"/>
        <end position="888"/>
    </location>
</feature>
<dbReference type="InterPro" id="IPR050396">
    <property type="entry name" value="Glycosyltr_51/Transpeptidase"/>
</dbReference>
<dbReference type="InterPro" id="IPR001460">
    <property type="entry name" value="PCN-bd_Tpept"/>
</dbReference>
<comment type="catalytic activity">
    <reaction evidence="16">
        <text>[GlcNAc-(1-&gt;4)-Mur2Ac(oyl-L-Ala-gamma-D-Glu-L-Lys-D-Ala-D-Ala)](n)-di-trans,octa-cis-undecaprenyl diphosphate + beta-D-GlcNAc-(1-&gt;4)-Mur2Ac(oyl-L-Ala-gamma-D-Glu-L-Lys-D-Ala-D-Ala)-di-trans,octa-cis-undecaprenyl diphosphate = [GlcNAc-(1-&gt;4)-Mur2Ac(oyl-L-Ala-gamma-D-Glu-L-Lys-D-Ala-D-Ala)](n+1)-di-trans,octa-cis-undecaprenyl diphosphate + di-trans,octa-cis-undecaprenyl diphosphate + H(+)</text>
        <dbReference type="Rhea" id="RHEA:23708"/>
        <dbReference type="Rhea" id="RHEA-COMP:9602"/>
        <dbReference type="Rhea" id="RHEA-COMP:9603"/>
        <dbReference type="ChEBI" id="CHEBI:15378"/>
        <dbReference type="ChEBI" id="CHEBI:58405"/>
        <dbReference type="ChEBI" id="CHEBI:60033"/>
        <dbReference type="ChEBI" id="CHEBI:78435"/>
        <dbReference type="EC" id="2.4.99.28"/>
    </reaction>
</comment>
<dbReference type="NCBIfam" id="TIGR02074">
    <property type="entry name" value="PBP_1a_fam"/>
    <property type="match status" value="1"/>
</dbReference>
<keyword evidence="14" id="KW-0961">Cell wall biogenesis/degradation</keyword>
<keyword evidence="7" id="KW-0328">Glycosyltransferase</keyword>
<evidence type="ECO:0000256" key="6">
    <source>
        <dbReference type="ARBA" id="ARBA00022670"/>
    </source>
</evidence>
<keyword evidence="12 18" id="KW-0472">Membrane</keyword>
<dbReference type="AlphaFoldDB" id="A0A1J4TR85"/>
<evidence type="ECO:0000313" key="21">
    <source>
        <dbReference type="EMBL" id="OIO12639.1"/>
    </source>
</evidence>
<evidence type="ECO:0000256" key="13">
    <source>
        <dbReference type="ARBA" id="ARBA00023268"/>
    </source>
</evidence>
<keyword evidence="18" id="KW-0812">Transmembrane</keyword>
<dbReference type="FunFam" id="1.10.3810.10:FF:000001">
    <property type="entry name" value="Penicillin-binding protein 1A"/>
    <property type="match status" value="1"/>
</dbReference>
<dbReference type="GO" id="GO:0009252">
    <property type="term" value="P:peptidoglycan biosynthetic process"/>
    <property type="evidence" value="ECO:0007669"/>
    <property type="project" value="UniProtKB-KW"/>
</dbReference>
<dbReference type="PANTHER" id="PTHR32282:SF11">
    <property type="entry name" value="PENICILLIN-BINDING PROTEIN 1B"/>
    <property type="match status" value="1"/>
</dbReference>
<evidence type="ECO:0000256" key="11">
    <source>
        <dbReference type="ARBA" id="ARBA00022984"/>
    </source>
</evidence>
<reference evidence="21 22" key="1">
    <citation type="journal article" date="2016" name="Environ. Microbiol.">
        <title>Genomic resolution of a cold subsurface aquifer community provides metabolic insights for novel microbes adapted to high CO concentrations.</title>
        <authorList>
            <person name="Probst A.J."/>
            <person name="Castelle C.J."/>
            <person name="Singh A."/>
            <person name="Brown C.T."/>
            <person name="Anantharaman K."/>
            <person name="Sharon I."/>
            <person name="Hug L.A."/>
            <person name="Burstein D."/>
            <person name="Emerson J.B."/>
            <person name="Thomas B.C."/>
            <person name="Banfield J.F."/>
        </authorList>
    </citation>
    <scope>NUCLEOTIDE SEQUENCE [LARGE SCALE GENOMIC DNA]</scope>
    <source>
        <strain evidence="21">CG1_02_37_22</strain>
    </source>
</reference>
<dbReference type="Gene3D" id="3.40.710.10">
    <property type="entry name" value="DD-peptidase/beta-lactamase superfamily"/>
    <property type="match status" value="1"/>
</dbReference>
<evidence type="ECO:0000259" key="20">
    <source>
        <dbReference type="Pfam" id="PF00912"/>
    </source>
</evidence>
<dbReference type="GO" id="GO:0009002">
    <property type="term" value="F:serine-type D-Ala-D-Ala carboxypeptidase activity"/>
    <property type="evidence" value="ECO:0007669"/>
    <property type="project" value="UniProtKB-EC"/>
</dbReference>
<evidence type="ECO:0000256" key="12">
    <source>
        <dbReference type="ARBA" id="ARBA00023136"/>
    </source>
</evidence>
<dbReference type="Gene3D" id="2.60.40.10">
    <property type="entry name" value="Immunoglobulins"/>
    <property type="match status" value="1"/>
</dbReference>
<evidence type="ECO:0000256" key="10">
    <source>
        <dbReference type="ARBA" id="ARBA00022960"/>
    </source>
</evidence>
<evidence type="ECO:0000256" key="7">
    <source>
        <dbReference type="ARBA" id="ARBA00022676"/>
    </source>
</evidence>
<accession>A0A1J4TR85</accession>
<dbReference type="InterPro" id="IPR013783">
    <property type="entry name" value="Ig-like_fold"/>
</dbReference>
<comment type="similarity">
    <text evidence="3">In the N-terminal section; belongs to the glycosyltransferase 51 family.</text>
</comment>
<dbReference type="GO" id="GO:0030288">
    <property type="term" value="C:outer membrane-bounded periplasmic space"/>
    <property type="evidence" value="ECO:0007669"/>
    <property type="project" value="TreeGrafter"/>
</dbReference>
<keyword evidence="18" id="KW-1133">Transmembrane helix</keyword>
<keyword evidence="8" id="KW-0808">Transferase</keyword>
<evidence type="ECO:0000256" key="8">
    <source>
        <dbReference type="ARBA" id="ARBA00022679"/>
    </source>
</evidence>
<keyword evidence="13" id="KW-0511">Multifunctional enzyme</keyword>
<dbReference type="SUPFAM" id="SSF56601">
    <property type="entry name" value="beta-lactamase/transpeptidase-like"/>
    <property type="match status" value="1"/>
</dbReference>